<comment type="caution">
    <text evidence="1">The sequence shown here is derived from an EMBL/GenBank/DDBJ whole genome shotgun (WGS) entry which is preliminary data.</text>
</comment>
<dbReference type="Proteomes" id="UP000230233">
    <property type="component" value="Chromosome III"/>
</dbReference>
<keyword evidence="2" id="KW-1185">Reference proteome</keyword>
<evidence type="ECO:0000313" key="2">
    <source>
        <dbReference type="Proteomes" id="UP000230233"/>
    </source>
</evidence>
<proteinExistence type="predicted"/>
<organism evidence="1 2">
    <name type="scientific">Caenorhabditis nigoni</name>
    <dbReference type="NCBI Taxonomy" id="1611254"/>
    <lineage>
        <taxon>Eukaryota</taxon>
        <taxon>Metazoa</taxon>
        <taxon>Ecdysozoa</taxon>
        <taxon>Nematoda</taxon>
        <taxon>Chromadorea</taxon>
        <taxon>Rhabditida</taxon>
        <taxon>Rhabditina</taxon>
        <taxon>Rhabditomorpha</taxon>
        <taxon>Rhabditoidea</taxon>
        <taxon>Rhabditidae</taxon>
        <taxon>Peloderinae</taxon>
        <taxon>Caenorhabditis</taxon>
    </lineage>
</organism>
<name>A0A2G5ULS0_9PELO</name>
<reference evidence="2" key="1">
    <citation type="submission" date="2017-10" db="EMBL/GenBank/DDBJ databases">
        <title>Rapid genome shrinkage in a self-fertile nematode reveals novel sperm competition proteins.</title>
        <authorList>
            <person name="Yin D."/>
            <person name="Schwarz E.M."/>
            <person name="Thomas C.G."/>
            <person name="Felde R.L."/>
            <person name="Korf I.F."/>
            <person name="Cutter A.D."/>
            <person name="Schartner C.M."/>
            <person name="Ralston E.J."/>
            <person name="Meyer B.J."/>
            <person name="Haag E.S."/>
        </authorList>
    </citation>
    <scope>NUCLEOTIDE SEQUENCE [LARGE SCALE GENOMIC DNA]</scope>
    <source>
        <strain evidence="2">JU1422</strain>
    </source>
</reference>
<dbReference type="AlphaFoldDB" id="A0A2G5ULS0"/>
<accession>A0A2G5ULS0</accession>
<sequence>MTKEQRIHHYQIINQHIEVLLMDPKPAVDYSSMSMNELAEHCEFINEREAYLREIIPIEVSYFQWGERYFDFTGFFEFKKEIYSSVIYNYDFACTYVKDAVTGFFKSMKNMIWKTEKEKAVEKNTIFFVC</sequence>
<evidence type="ECO:0000313" key="1">
    <source>
        <dbReference type="EMBL" id="PIC40478.1"/>
    </source>
</evidence>
<protein>
    <submittedName>
        <fullName evidence="1">Uncharacterized protein</fullName>
    </submittedName>
</protein>
<gene>
    <name evidence="1" type="primary">Cnig_chr_III.g11806</name>
    <name evidence="1" type="ORF">B9Z55_011806</name>
</gene>
<dbReference type="EMBL" id="PDUG01000003">
    <property type="protein sequence ID" value="PIC40478.1"/>
    <property type="molecule type" value="Genomic_DNA"/>
</dbReference>